<feature type="region of interest" description="Disordered" evidence="4">
    <location>
        <begin position="713"/>
        <end position="769"/>
    </location>
</feature>
<dbReference type="Pfam" id="PF00012">
    <property type="entry name" value="HSP70"/>
    <property type="match status" value="4"/>
</dbReference>
<dbReference type="FunFam" id="3.30.420.40:FF:000171">
    <property type="entry name" value="Heat shock 70 kDa protein 4"/>
    <property type="match status" value="1"/>
</dbReference>
<dbReference type="AlphaFoldDB" id="A0A8C1KLK6"/>
<feature type="compositionally biased region" description="Basic and acidic residues" evidence="4">
    <location>
        <begin position="722"/>
        <end position="731"/>
    </location>
</feature>
<dbReference type="FunFam" id="3.30.420.40:FF:000495">
    <property type="entry name" value="Heat shock protein 4b"/>
    <property type="match status" value="1"/>
</dbReference>
<keyword evidence="3" id="KW-0067">ATP-binding</keyword>
<dbReference type="PANTHER" id="PTHR45639:SF8">
    <property type="entry name" value="HEAT SHOCK 70 KDA PROTEIN 4"/>
    <property type="match status" value="1"/>
</dbReference>
<evidence type="ECO:0000313" key="6">
    <source>
        <dbReference type="Proteomes" id="UP000694427"/>
    </source>
</evidence>
<comment type="similarity">
    <text evidence="1">Belongs to the heat shock protein 70 family.</text>
</comment>
<dbReference type="FunFam" id="2.60.34.10:FF:000028">
    <property type="entry name" value="Heat shock protein 4b"/>
    <property type="match status" value="1"/>
</dbReference>
<feature type="region of interest" description="Disordered" evidence="4">
    <location>
        <begin position="438"/>
        <end position="505"/>
    </location>
</feature>
<feature type="compositionally biased region" description="Polar residues" evidence="4">
    <location>
        <begin position="738"/>
        <end position="747"/>
    </location>
</feature>
<dbReference type="GO" id="GO:0005634">
    <property type="term" value="C:nucleus"/>
    <property type="evidence" value="ECO:0007669"/>
    <property type="project" value="TreeGrafter"/>
</dbReference>
<dbReference type="InterPro" id="IPR043129">
    <property type="entry name" value="ATPase_NBD"/>
</dbReference>
<protein>
    <submittedName>
        <fullName evidence="5">Heat shock protein 4b</fullName>
    </submittedName>
</protein>
<dbReference type="GO" id="GO:0005524">
    <property type="term" value="F:ATP binding"/>
    <property type="evidence" value="ECO:0007669"/>
    <property type="project" value="UniProtKB-KW"/>
</dbReference>
<dbReference type="PRINTS" id="PR00301">
    <property type="entry name" value="HEATSHOCK70"/>
</dbReference>
<name>A0A8C1KLK6_CYPCA</name>
<dbReference type="GO" id="GO:0140662">
    <property type="term" value="F:ATP-dependent protein folding chaperone"/>
    <property type="evidence" value="ECO:0007669"/>
    <property type="project" value="InterPro"/>
</dbReference>
<dbReference type="InterPro" id="IPR018181">
    <property type="entry name" value="Heat_shock_70_CS"/>
</dbReference>
<evidence type="ECO:0000256" key="2">
    <source>
        <dbReference type="ARBA" id="ARBA00022741"/>
    </source>
</evidence>
<dbReference type="SUPFAM" id="SSF53067">
    <property type="entry name" value="Actin-like ATPase domain"/>
    <property type="match status" value="2"/>
</dbReference>
<evidence type="ECO:0000313" key="5">
    <source>
        <dbReference type="Ensembl" id="ENSCCRP00010048254.1"/>
    </source>
</evidence>
<organism evidence="5 6">
    <name type="scientific">Cyprinus carpio</name>
    <name type="common">Common carp</name>
    <dbReference type="NCBI Taxonomy" id="7962"/>
    <lineage>
        <taxon>Eukaryota</taxon>
        <taxon>Metazoa</taxon>
        <taxon>Chordata</taxon>
        <taxon>Craniata</taxon>
        <taxon>Vertebrata</taxon>
        <taxon>Euteleostomi</taxon>
        <taxon>Actinopterygii</taxon>
        <taxon>Neopterygii</taxon>
        <taxon>Teleostei</taxon>
        <taxon>Ostariophysi</taxon>
        <taxon>Cypriniformes</taxon>
        <taxon>Cyprinidae</taxon>
        <taxon>Cyprininae</taxon>
        <taxon>Cyprinus</taxon>
    </lineage>
</organism>
<keyword evidence="2" id="KW-0547">Nucleotide-binding</keyword>
<evidence type="ECO:0000256" key="4">
    <source>
        <dbReference type="SAM" id="MobiDB-lite"/>
    </source>
</evidence>
<evidence type="ECO:0000256" key="3">
    <source>
        <dbReference type="ARBA" id="ARBA00022840"/>
    </source>
</evidence>
<reference evidence="5" key="1">
    <citation type="submission" date="2025-08" db="UniProtKB">
        <authorList>
            <consortium name="Ensembl"/>
        </authorList>
    </citation>
    <scope>IDENTIFICATION</scope>
</reference>
<dbReference type="Gene3D" id="2.60.34.10">
    <property type="entry name" value="Substrate Binding Domain Of DNAk, Chain A, domain 1"/>
    <property type="match status" value="1"/>
</dbReference>
<feature type="compositionally biased region" description="Basic and acidic residues" evidence="4">
    <location>
        <begin position="487"/>
        <end position="496"/>
    </location>
</feature>
<keyword evidence="6" id="KW-1185">Reference proteome</keyword>
<dbReference type="InterPro" id="IPR013126">
    <property type="entry name" value="Hsp_70_fam"/>
</dbReference>
<dbReference type="FunFam" id="3.30.30.30:FF:000002">
    <property type="entry name" value="Heat shock 70 kDa protein 4"/>
    <property type="match status" value="1"/>
</dbReference>
<dbReference type="Gene3D" id="3.30.420.40">
    <property type="match status" value="4"/>
</dbReference>
<reference evidence="5" key="2">
    <citation type="submission" date="2025-09" db="UniProtKB">
        <authorList>
            <consortium name="Ensembl"/>
        </authorList>
    </citation>
    <scope>IDENTIFICATION</scope>
</reference>
<dbReference type="Gene3D" id="1.20.1270.10">
    <property type="match status" value="2"/>
</dbReference>
<dbReference type="Proteomes" id="UP000694427">
    <property type="component" value="Unplaced"/>
</dbReference>
<proteinExistence type="inferred from homology"/>
<dbReference type="PROSITE" id="PS01036">
    <property type="entry name" value="HSP70_3"/>
    <property type="match status" value="1"/>
</dbReference>
<dbReference type="GO" id="GO:0005829">
    <property type="term" value="C:cytosol"/>
    <property type="evidence" value="ECO:0007669"/>
    <property type="project" value="TreeGrafter"/>
</dbReference>
<dbReference type="SUPFAM" id="SSF100934">
    <property type="entry name" value="Heat shock protein 70kD (HSP70), C-terminal subdomain"/>
    <property type="match status" value="2"/>
</dbReference>
<dbReference type="FunFam" id="3.90.640.10:FF:000004">
    <property type="entry name" value="Heat shock 70 kDa protein 4"/>
    <property type="match status" value="1"/>
</dbReference>
<dbReference type="InterPro" id="IPR029047">
    <property type="entry name" value="HSP70_peptide-bd_sf"/>
</dbReference>
<dbReference type="PANTHER" id="PTHR45639">
    <property type="entry name" value="HSC70CB, ISOFORM G-RELATED"/>
    <property type="match status" value="1"/>
</dbReference>
<dbReference type="Gene3D" id="3.30.30.30">
    <property type="match status" value="1"/>
</dbReference>
<dbReference type="FunFam" id="1.20.1270.10:FF:000002">
    <property type="entry name" value="Heat shock 70 kDa protein 4"/>
    <property type="match status" value="1"/>
</dbReference>
<feature type="compositionally biased region" description="Basic and acidic residues" evidence="4">
    <location>
        <begin position="760"/>
        <end position="769"/>
    </location>
</feature>
<sequence length="769" mass="86597">MSVVGFDVGFLSCYVAVARAGGIETAANEYSDRSTPACVSFGPRNRSIGAAAKSQMVTNCKNTVQGFKRFHGRAFSDPFVQNLRSSLVYDLSQMPSGRTGIKVMYMEEEKVFSIEQITAMLLTKLKETAESALKKPVADCVISVPCFYTDAERRSVIDAAQIAGLNCLRLMNETTAGEVEQAEATAFDPEMGGKDFDERLVKHFCEEFAVKYKLDVRSKPRALVRLYQECEKLKKLMSANSSDLPLNIECFMNDIDVSSKLNRLFDFLYLKKDDIHAVEIVGGASRMPAIKERINKFFGKEPSTTLNADEAVARGCALQCAILSPAFKVREFSITDVVAFPISLKWNSAAEDGVSDCEVFPKNHASPFSKVLTFYRREPFSLEAYYSCPKELPYPDPTIGQYVIQKVIPQASGESSKVKVKVRVNVHGIFSVSSASLVEVQKSEEEEESMDTDKMQVDPDEQKTPGTGEQEDGEKKAGTEEMETSAEEGKQEKKSDQPPQAKKAKVKTKVLELPIENNPQWQLANDMLNLFVESEGKMIMQDKLEKERNDAKNYVEEYVYEMRDKLHGIFEKFVNESDRDALSLKLEDTEVWLYEDGEDQPKQVYVDKLVDLKSLGQPIQDRYTEFEERPRAFDELGRQLQQYMKIVEAYKTKEELYDHLEEAEVQKVDRMVNDVMIWMNSKMNQQSKQSLAIEPVVKTTEIQAKTRELFSTCNPIVTKPKPKVDLPKEENPSEPNGPVNTQENPEAQPSGAEQAATDAAEAKPDMDLD</sequence>
<feature type="compositionally biased region" description="Basic and acidic residues" evidence="4">
    <location>
        <begin position="451"/>
        <end position="463"/>
    </location>
</feature>
<accession>A0A8C1KLK6</accession>
<evidence type="ECO:0000256" key="1">
    <source>
        <dbReference type="ARBA" id="ARBA00007381"/>
    </source>
</evidence>
<dbReference type="Ensembl" id="ENSCCRT00010052896.1">
    <property type="protein sequence ID" value="ENSCCRP00010048254.1"/>
    <property type="gene ID" value="ENSCCRG00010013264.1"/>
</dbReference>
<dbReference type="InterPro" id="IPR029048">
    <property type="entry name" value="HSP70_C_sf"/>
</dbReference>
<dbReference type="SUPFAM" id="SSF100920">
    <property type="entry name" value="Heat shock protein 70kD (HSP70), peptide-binding domain"/>
    <property type="match status" value="1"/>
</dbReference>
<dbReference type="Gene3D" id="3.90.640.10">
    <property type="entry name" value="Actin, Chain A, domain 4"/>
    <property type="match status" value="1"/>
</dbReference>